<sequence length="232" mass="26235">MVLLLKLLLAHLIGDFILQTDRWVREKEEKKLASGKLYIHAILHALLTLVFLWDAKFWYAPLIIGITHFFIDAAKLLLQTPKTKRLLFYIDQLLHLLVIFIVWCLMQGTAPSFSLSQSQLLLLTGGLFLTFPTSILIKITISVYTPKTDMGKDDSLENAGKYIGILERLLVFIFIVSGHWEGVGFLIAAKSIFRFSDLTQAKDRKLTEYILIGTLLSFGTAIVVAILCSSLY</sequence>
<comment type="caution">
    <text evidence="2">The sequence shown here is derived from an EMBL/GenBank/DDBJ whole genome shotgun (WGS) entry which is preliminary data.</text>
</comment>
<keyword evidence="1" id="KW-0812">Transmembrane</keyword>
<proteinExistence type="predicted"/>
<evidence type="ECO:0000256" key="1">
    <source>
        <dbReference type="SAM" id="Phobius"/>
    </source>
</evidence>
<reference evidence="2 3" key="1">
    <citation type="submission" date="2018-10" db="EMBL/GenBank/DDBJ databases">
        <title>Sinomicrobium pectinilyticum sp. nov., a pectinase-producing bacterium isolated from alkaline and saline soil, and emended description of the genus Sinomicrobium.</title>
        <authorList>
            <person name="Cheng B."/>
            <person name="Li C."/>
            <person name="Lai Q."/>
            <person name="Du M."/>
            <person name="Shao Z."/>
            <person name="Xu P."/>
            <person name="Yang C."/>
        </authorList>
    </citation>
    <scope>NUCLEOTIDE SEQUENCE [LARGE SCALE GENOMIC DNA]</scope>
    <source>
        <strain evidence="2 3">5DNS001</strain>
    </source>
</reference>
<dbReference type="InterPro" id="IPR021737">
    <property type="entry name" value="Phage_phiKZ_Orf197"/>
</dbReference>
<evidence type="ECO:0000313" key="3">
    <source>
        <dbReference type="Proteomes" id="UP000267469"/>
    </source>
</evidence>
<keyword evidence="1" id="KW-0472">Membrane</keyword>
<dbReference type="Proteomes" id="UP000267469">
    <property type="component" value="Unassembled WGS sequence"/>
</dbReference>
<keyword evidence="3" id="KW-1185">Reference proteome</keyword>
<gene>
    <name evidence="2" type="ORF">ED312_15785</name>
</gene>
<dbReference type="Pfam" id="PF11750">
    <property type="entry name" value="DUF3307"/>
    <property type="match status" value="1"/>
</dbReference>
<keyword evidence="1" id="KW-1133">Transmembrane helix</keyword>
<feature type="transmembrane region" description="Helical" evidence="1">
    <location>
        <begin position="120"/>
        <end position="144"/>
    </location>
</feature>
<dbReference type="EMBL" id="RJTM01000107">
    <property type="protein sequence ID" value="RNL83123.1"/>
    <property type="molecule type" value="Genomic_DNA"/>
</dbReference>
<feature type="transmembrane region" description="Helical" evidence="1">
    <location>
        <begin position="165"/>
        <end position="189"/>
    </location>
</feature>
<dbReference type="AlphaFoldDB" id="A0A3N0E5P8"/>
<organism evidence="2 3">
    <name type="scientific">Sinomicrobium pectinilyticum</name>
    <dbReference type="NCBI Taxonomy" id="1084421"/>
    <lineage>
        <taxon>Bacteria</taxon>
        <taxon>Pseudomonadati</taxon>
        <taxon>Bacteroidota</taxon>
        <taxon>Flavobacteriia</taxon>
        <taxon>Flavobacteriales</taxon>
        <taxon>Flavobacteriaceae</taxon>
        <taxon>Sinomicrobium</taxon>
    </lineage>
</organism>
<evidence type="ECO:0000313" key="2">
    <source>
        <dbReference type="EMBL" id="RNL83123.1"/>
    </source>
</evidence>
<dbReference type="OrthoDB" id="8536716at2"/>
<accession>A0A3N0E5P8</accession>
<feature type="transmembrane region" description="Helical" evidence="1">
    <location>
        <begin position="87"/>
        <end position="108"/>
    </location>
</feature>
<protein>
    <submittedName>
        <fullName evidence="2">DUF3307 domain-containing protein</fullName>
    </submittedName>
</protein>
<dbReference type="RefSeq" id="WP_123216984.1">
    <property type="nucleotide sequence ID" value="NZ_RJTM01000107.1"/>
</dbReference>
<name>A0A3N0E5P8_SINP1</name>
<feature type="transmembrane region" description="Helical" evidence="1">
    <location>
        <begin position="37"/>
        <end position="53"/>
    </location>
</feature>
<feature type="transmembrane region" description="Helical" evidence="1">
    <location>
        <begin position="209"/>
        <end position="231"/>
    </location>
</feature>
<feature type="transmembrane region" description="Helical" evidence="1">
    <location>
        <begin position="59"/>
        <end position="78"/>
    </location>
</feature>